<keyword evidence="1" id="KW-0472">Membrane</keyword>
<reference evidence="2" key="2">
    <citation type="journal article" date="2021" name="PeerJ">
        <title>Extensive microbial diversity within the chicken gut microbiome revealed by metagenomics and culture.</title>
        <authorList>
            <person name="Gilroy R."/>
            <person name="Ravi A."/>
            <person name="Getino M."/>
            <person name="Pursley I."/>
            <person name="Horton D.L."/>
            <person name="Alikhan N.F."/>
            <person name="Baker D."/>
            <person name="Gharbi K."/>
            <person name="Hall N."/>
            <person name="Watson M."/>
            <person name="Adriaenssens E.M."/>
            <person name="Foster-Nyarko E."/>
            <person name="Jarju S."/>
            <person name="Secka A."/>
            <person name="Antonio M."/>
            <person name="Oren A."/>
            <person name="Chaudhuri R.R."/>
            <person name="La Ragione R."/>
            <person name="Hildebrand F."/>
            <person name="Pallen M.J."/>
        </authorList>
    </citation>
    <scope>NUCLEOTIDE SEQUENCE</scope>
    <source>
        <strain evidence="2">ChiGjej1B1-24693</strain>
    </source>
</reference>
<evidence type="ECO:0000313" key="3">
    <source>
        <dbReference type="Proteomes" id="UP000886842"/>
    </source>
</evidence>
<dbReference type="AlphaFoldDB" id="A0A9D1H003"/>
<reference evidence="2" key="1">
    <citation type="submission" date="2020-10" db="EMBL/GenBank/DDBJ databases">
        <authorList>
            <person name="Gilroy R."/>
        </authorList>
    </citation>
    <scope>NUCLEOTIDE SEQUENCE</scope>
    <source>
        <strain evidence="2">ChiGjej1B1-24693</strain>
    </source>
</reference>
<comment type="caution">
    <text evidence="2">The sequence shown here is derived from an EMBL/GenBank/DDBJ whole genome shotgun (WGS) entry which is preliminary data.</text>
</comment>
<accession>A0A9D1H003</accession>
<sequence>MSIMLIVGVLALCVLVMGGIVGLIVWAFRGSRVPGALDDSAFVNAPIGHAVVTDRDYLGLEFANSRKYRVTYQVRTADGFEFTGWQDLFLPWKSRDEFAAGTQHPVAYLPSGQTSEVRAVGPHALR</sequence>
<evidence type="ECO:0008006" key="4">
    <source>
        <dbReference type="Google" id="ProtNLM"/>
    </source>
</evidence>
<dbReference type="EMBL" id="DVLP01000400">
    <property type="protein sequence ID" value="HIT76634.1"/>
    <property type="molecule type" value="Genomic_DNA"/>
</dbReference>
<keyword evidence="1" id="KW-0812">Transmembrane</keyword>
<protein>
    <recommendedName>
        <fullName evidence="4">DUF3592 domain-containing protein</fullName>
    </recommendedName>
</protein>
<name>A0A9D1H003_9ACTN</name>
<dbReference type="Proteomes" id="UP000886842">
    <property type="component" value="Unassembled WGS sequence"/>
</dbReference>
<proteinExistence type="predicted"/>
<organism evidence="2 3">
    <name type="scientific">Candidatus Avipropionibacterium avicola</name>
    <dbReference type="NCBI Taxonomy" id="2840701"/>
    <lineage>
        <taxon>Bacteria</taxon>
        <taxon>Bacillati</taxon>
        <taxon>Actinomycetota</taxon>
        <taxon>Actinomycetes</taxon>
        <taxon>Propionibacteriales</taxon>
        <taxon>Propionibacteriaceae</taxon>
        <taxon>Propionibacteriaceae incertae sedis</taxon>
        <taxon>Candidatus Avipropionibacterium</taxon>
    </lineage>
</organism>
<feature type="transmembrane region" description="Helical" evidence="1">
    <location>
        <begin position="6"/>
        <end position="28"/>
    </location>
</feature>
<evidence type="ECO:0000313" key="2">
    <source>
        <dbReference type="EMBL" id="HIT76634.1"/>
    </source>
</evidence>
<keyword evidence="1" id="KW-1133">Transmembrane helix</keyword>
<gene>
    <name evidence="2" type="ORF">IAA98_13715</name>
</gene>
<evidence type="ECO:0000256" key="1">
    <source>
        <dbReference type="SAM" id="Phobius"/>
    </source>
</evidence>